<comment type="subcellular location">
    <subcellularLocation>
        <location evidence="1">Membrane</location>
        <topology evidence="1">Multi-pass membrane protein</topology>
    </subcellularLocation>
</comment>
<dbReference type="PROSITE" id="PS50221">
    <property type="entry name" value="GAIN_B"/>
    <property type="match status" value="1"/>
</dbReference>
<evidence type="ECO:0000256" key="1">
    <source>
        <dbReference type="ARBA" id="ARBA00004141"/>
    </source>
</evidence>
<gene>
    <name evidence="10" type="ORF">QQF64_000470</name>
</gene>
<feature type="transmembrane region" description="Helical" evidence="7">
    <location>
        <begin position="360"/>
        <end position="385"/>
    </location>
</feature>
<feature type="non-terminal residue" evidence="10">
    <location>
        <position position="1"/>
    </location>
</feature>
<proteinExistence type="predicted"/>
<feature type="transmembrane region" description="Helical" evidence="7">
    <location>
        <begin position="279"/>
        <end position="306"/>
    </location>
</feature>
<feature type="transmembrane region" description="Helical" evidence="7">
    <location>
        <begin position="327"/>
        <end position="348"/>
    </location>
</feature>
<keyword evidence="11" id="KW-1185">Reference proteome</keyword>
<reference evidence="10 11" key="1">
    <citation type="submission" date="2023-09" db="EMBL/GenBank/DDBJ databases">
        <authorList>
            <person name="Wang M."/>
        </authorList>
    </citation>
    <scope>NUCLEOTIDE SEQUENCE [LARGE SCALE GENOMIC DNA]</scope>
    <source>
        <strain evidence="10">GT-2023</strain>
        <tissue evidence="10">Liver</tissue>
    </source>
</reference>
<evidence type="ECO:0000259" key="8">
    <source>
        <dbReference type="PROSITE" id="PS50221"/>
    </source>
</evidence>
<evidence type="ECO:0000256" key="3">
    <source>
        <dbReference type="ARBA" id="ARBA00022989"/>
    </source>
</evidence>
<feature type="domain" description="GAIN-B" evidence="8">
    <location>
        <begin position="50"/>
        <end position="200"/>
    </location>
</feature>
<comment type="caution">
    <text evidence="10">The sequence shown here is derived from an EMBL/GenBank/DDBJ whole genome shotgun (WGS) entry which is preliminary data.</text>
</comment>
<organism evidence="10 11">
    <name type="scientific">Cirrhinus molitorella</name>
    <name type="common">mud carp</name>
    <dbReference type="NCBI Taxonomy" id="172907"/>
    <lineage>
        <taxon>Eukaryota</taxon>
        <taxon>Metazoa</taxon>
        <taxon>Chordata</taxon>
        <taxon>Craniata</taxon>
        <taxon>Vertebrata</taxon>
        <taxon>Euteleostomi</taxon>
        <taxon>Actinopterygii</taxon>
        <taxon>Neopterygii</taxon>
        <taxon>Teleostei</taxon>
        <taxon>Ostariophysi</taxon>
        <taxon>Cypriniformes</taxon>
        <taxon>Cyprinidae</taxon>
        <taxon>Labeoninae</taxon>
        <taxon>Labeonini</taxon>
        <taxon>Cirrhinus</taxon>
    </lineage>
</organism>
<evidence type="ECO:0000259" key="9">
    <source>
        <dbReference type="PROSITE" id="PS50261"/>
    </source>
</evidence>
<dbReference type="PROSITE" id="PS50261">
    <property type="entry name" value="G_PROTEIN_RECEP_F2_4"/>
    <property type="match status" value="1"/>
</dbReference>
<protein>
    <recommendedName>
        <fullName evidence="12">Adhesion G protein-coupled receptor E3</fullName>
    </recommendedName>
</protein>
<keyword evidence="6" id="KW-0325">Glycoprotein</keyword>
<dbReference type="SMART" id="SM00303">
    <property type="entry name" value="GPS"/>
    <property type="match status" value="1"/>
</dbReference>
<evidence type="ECO:0008006" key="12">
    <source>
        <dbReference type="Google" id="ProtNLM"/>
    </source>
</evidence>
<accession>A0ABR3NXX7</accession>
<dbReference type="InterPro" id="IPR000203">
    <property type="entry name" value="GPS"/>
</dbReference>
<feature type="transmembrane region" description="Helical" evidence="7">
    <location>
        <begin position="406"/>
        <end position="427"/>
    </location>
</feature>
<feature type="transmembrane region" description="Helical" evidence="7">
    <location>
        <begin position="247"/>
        <end position="267"/>
    </location>
</feature>
<dbReference type="InterPro" id="IPR001740">
    <property type="entry name" value="GPCR_2_EMR1-like_rcpt"/>
</dbReference>
<evidence type="ECO:0000256" key="7">
    <source>
        <dbReference type="SAM" id="Phobius"/>
    </source>
</evidence>
<dbReference type="Gene3D" id="1.20.1070.10">
    <property type="entry name" value="Rhodopsin 7-helix transmembrane proteins"/>
    <property type="match status" value="1"/>
</dbReference>
<keyword evidence="5" id="KW-1015">Disulfide bond</keyword>
<dbReference type="InterPro" id="IPR000832">
    <property type="entry name" value="GPCR_2_secretin-like"/>
</dbReference>
<feature type="transmembrane region" description="Helical" evidence="7">
    <location>
        <begin position="433"/>
        <end position="456"/>
    </location>
</feature>
<dbReference type="PRINTS" id="PR01128">
    <property type="entry name" value="EMR1HORMONER"/>
</dbReference>
<dbReference type="Gene3D" id="2.60.220.50">
    <property type="match status" value="1"/>
</dbReference>
<name>A0ABR3NXX7_9TELE</name>
<evidence type="ECO:0000313" key="11">
    <source>
        <dbReference type="Proteomes" id="UP001558613"/>
    </source>
</evidence>
<dbReference type="InterPro" id="IPR017981">
    <property type="entry name" value="GPCR_2-like_7TM"/>
</dbReference>
<dbReference type="Pfam" id="PF01825">
    <property type="entry name" value="GPS"/>
    <property type="match status" value="1"/>
</dbReference>
<evidence type="ECO:0000256" key="2">
    <source>
        <dbReference type="ARBA" id="ARBA00022692"/>
    </source>
</evidence>
<feature type="transmembrane region" description="Helical" evidence="7">
    <location>
        <begin position="212"/>
        <end position="235"/>
    </location>
</feature>
<evidence type="ECO:0000256" key="6">
    <source>
        <dbReference type="ARBA" id="ARBA00023180"/>
    </source>
</evidence>
<dbReference type="InterPro" id="IPR046338">
    <property type="entry name" value="GAIN_dom_sf"/>
</dbReference>
<evidence type="ECO:0000313" key="10">
    <source>
        <dbReference type="EMBL" id="KAL1281667.1"/>
    </source>
</evidence>
<evidence type="ECO:0000256" key="4">
    <source>
        <dbReference type="ARBA" id="ARBA00023136"/>
    </source>
</evidence>
<dbReference type="PANTHER" id="PTHR12011">
    <property type="entry name" value="ADHESION G-PROTEIN COUPLED RECEPTOR"/>
    <property type="match status" value="1"/>
</dbReference>
<dbReference type="EMBL" id="JAYMGO010000001">
    <property type="protein sequence ID" value="KAL1281667.1"/>
    <property type="molecule type" value="Genomic_DNA"/>
</dbReference>
<dbReference type="Proteomes" id="UP001558613">
    <property type="component" value="Unassembled WGS sequence"/>
</dbReference>
<feature type="domain" description="G-protein coupled receptors family 2 profile 2" evidence="9">
    <location>
        <begin position="210"/>
        <end position="457"/>
    </location>
</feature>
<dbReference type="PANTHER" id="PTHR12011:SF469">
    <property type="entry name" value="ADHESION G PROTEIN-COUPLED RECEPTOR E1-RELATED"/>
    <property type="match status" value="1"/>
</dbReference>
<keyword evidence="3 7" id="KW-1133">Transmembrane helix</keyword>
<sequence length="478" mass="53290">CFTACHFHNIYPFYSSNRVLKASEKLVSMLVKPTNTSDYVSFTVDTLEVETFMVGQQVTLEKIPRLNTTNASVDIDLIGIAKNNNERSAAVAFMSYNTMENLLKPDFFSTSNGMDKTMMSTVISATLPKTANTTLTKPVNFTLKHIREFNPNGSLSCVYWNISEWIVDGCSVLETNSSYTVCSCVHLSTFALIMQTGRPPSSPPESDPLMELLNLVCVIVGLVFFSLALLTFALCQWRPGVNNVARINICISLLLAHLLFLLTQQFLSVIRPQQVLCAVISGLLHFLFLSGFVWMLIEAVLLFICVKNLSQISSKKKEVLSSGFMCVIGYLVALVVVCVSAGLVPGGYGSEHCWIKHDKGFIWSFLGPVCIILALNIILFISIIINLNSALTKLNAEVSQMKQTKIMVFKTLAQFVVLGCSWILGFFTNGSKILEILFLILNSQQGTFIFLIYCVLNNEVRQQYRKLFKCLCCGRKQH</sequence>
<evidence type="ECO:0000256" key="5">
    <source>
        <dbReference type="ARBA" id="ARBA00023157"/>
    </source>
</evidence>
<keyword evidence="4 7" id="KW-0472">Membrane</keyword>
<dbReference type="Pfam" id="PF00002">
    <property type="entry name" value="7tm_2"/>
    <property type="match status" value="1"/>
</dbReference>
<keyword evidence="2 7" id="KW-0812">Transmembrane</keyword>
<dbReference type="InterPro" id="IPR057244">
    <property type="entry name" value="GAIN_B"/>
</dbReference>
<dbReference type="SUPFAM" id="SSF81321">
    <property type="entry name" value="Family A G protein-coupled receptor-like"/>
    <property type="match status" value="1"/>
</dbReference>